<dbReference type="EMBL" id="FNQY01000006">
    <property type="protein sequence ID" value="SEA03313.1"/>
    <property type="molecule type" value="Genomic_DNA"/>
</dbReference>
<keyword evidence="2" id="KW-1185">Reference proteome</keyword>
<accession>A0A1H3XVH3</accession>
<dbReference type="RefSeq" id="WP_091395790.1">
    <property type="nucleotide sequence ID" value="NZ_FNQY01000006.1"/>
</dbReference>
<protein>
    <submittedName>
        <fullName evidence="1">Uncharacterized protein</fullName>
    </submittedName>
</protein>
<evidence type="ECO:0000313" key="1">
    <source>
        <dbReference type="EMBL" id="SEA03313.1"/>
    </source>
</evidence>
<proteinExistence type="predicted"/>
<reference evidence="1 2" key="1">
    <citation type="submission" date="2016-10" db="EMBL/GenBank/DDBJ databases">
        <authorList>
            <person name="de Groot N.N."/>
        </authorList>
    </citation>
    <scope>NUCLEOTIDE SEQUENCE [LARGE SCALE GENOMIC DNA]</scope>
    <source>
        <strain evidence="1 2">Vu-144</strain>
    </source>
</reference>
<name>A0A1H3XVH3_9BACT</name>
<dbReference type="InterPro" id="IPR046508">
    <property type="entry name" value="DUF6686"/>
</dbReference>
<dbReference type="Proteomes" id="UP000199041">
    <property type="component" value="Unassembled WGS sequence"/>
</dbReference>
<organism evidence="1 2">
    <name type="scientific">Arachidicoccus rhizosphaerae</name>
    <dbReference type="NCBI Taxonomy" id="551991"/>
    <lineage>
        <taxon>Bacteria</taxon>
        <taxon>Pseudomonadati</taxon>
        <taxon>Bacteroidota</taxon>
        <taxon>Chitinophagia</taxon>
        <taxon>Chitinophagales</taxon>
        <taxon>Chitinophagaceae</taxon>
        <taxon>Arachidicoccus</taxon>
    </lineage>
</organism>
<dbReference type="Pfam" id="PF20391">
    <property type="entry name" value="DUF6686"/>
    <property type="match status" value="1"/>
</dbReference>
<sequence length="109" mass="12394">MCDFNNLSSSENGFILRCRQCGYYQIGFAGVMLSLNIEDYTKFCQLIEHLATKQVPVEKWSARHIVIPTPYYGVNMLLCKHEIDDLSQLISKADSEQLAQSMMAMLTHG</sequence>
<dbReference type="AlphaFoldDB" id="A0A1H3XVH3"/>
<evidence type="ECO:0000313" key="2">
    <source>
        <dbReference type="Proteomes" id="UP000199041"/>
    </source>
</evidence>
<gene>
    <name evidence="1" type="ORF">SAMN05192529_106150</name>
</gene>
<dbReference type="OrthoDB" id="957491at2"/>